<dbReference type="EMBL" id="PYEP01000002">
    <property type="protein sequence ID" value="PSN08941.1"/>
    <property type="molecule type" value="Genomic_DNA"/>
</dbReference>
<dbReference type="SUPFAM" id="SSF49401">
    <property type="entry name" value="Bacterial adhesins"/>
    <property type="match status" value="1"/>
</dbReference>
<name>A0A2P8VN07_9ENTR</name>
<proteinExistence type="predicted"/>
<evidence type="ECO:0000313" key="2">
    <source>
        <dbReference type="Proteomes" id="UP000240212"/>
    </source>
</evidence>
<dbReference type="RefSeq" id="WP_106876609.1">
    <property type="nucleotide sequence ID" value="NZ_PYEP01000002.1"/>
</dbReference>
<gene>
    <name evidence="1" type="ORF">C7G83_06250</name>
</gene>
<reference evidence="1 2" key="1">
    <citation type="submission" date="2018-03" db="EMBL/GenBank/DDBJ databases">
        <title>Draft genome sequence of the first documented clinical Siccibacter turicensis isolate in Austria.</title>
        <authorList>
            <person name="Lepuschitz S."/>
            <person name="Pekard-Amenitsch S."/>
            <person name="Haunold R."/>
            <person name="Schill S."/>
            <person name="Mach R."/>
            <person name="Allerberger F."/>
            <person name="Ruppitsch W."/>
            <person name="Forsythe S.J."/>
        </authorList>
    </citation>
    <scope>NUCLEOTIDE SEQUENCE [LARGE SCALE GENOMIC DNA]</scope>
    <source>
        <strain evidence="1 2">6100069499-17</strain>
    </source>
</reference>
<dbReference type="InterPro" id="IPR008966">
    <property type="entry name" value="Adhesion_dom_sf"/>
</dbReference>
<dbReference type="Proteomes" id="UP000240212">
    <property type="component" value="Unassembled WGS sequence"/>
</dbReference>
<keyword evidence="2" id="KW-1185">Reference proteome</keyword>
<comment type="caution">
    <text evidence="1">The sequence shown here is derived from an EMBL/GenBank/DDBJ whole genome shotgun (WGS) entry which is preliminary data.</text>
</comment>
<dbReference type="OrthoDB" id="6466218at2"/>
<sequence length="169" mass="18465">MVLIAGITSFAGQGVANDDVKTDDGEVYVSGVMQESACWLEMDSPWQNIELGNARPARDRLMKQRSTRIVAPIYLHDCPEDIAPGNSIALPDAARYEVHVQLVSDLYKADAMQITDVGLAGLSLFQPGGALIRNKNMTLMAVAPASEPRLLTSRSVPDRALFQFTILYQ</sequence>
<organism evidence="1 2">
    <name type="scientific">Siccibacter turicensis</name>
    <dbReference type="NCBI Taxonomy" id="357233"/>
    <lineage>
        <taxon>Bacteria</taxon>
        <taxon>Pseudomonadati</taxon>
        <taxon>Pseudomonadota</taxon>
        <taxon>Gammaproteobacteria</taxon>
        <taxon>Enterobacterales</taxon>
        <taxon>Enterobacteriaceae</taxon>
        <taxon>Siccibacter</taxon>
    </lineage>
</organism>
<protein>
    <recommendedName>
        <fullName evidence="3">Type 1 fimbrial protein</fullName>
    </recommendedName>
</protein>
<accession>A0A2P8VN07</accession>
<evidence type="ECO:0008006" key="3">
    <source>
        <dbReference type="Google" id="ProtNLM"/>
    </source>
</evidence>
<evidence type="ECO:0000313" key="1">
    <source>
        <dbReference type="EMBL" id="PSN08941.1"/>
    </source>
</evidence>
<dbReference type="AlphaFoldDB" id="A0A2P8VN07"/>